<keyword evidence="2" id="KW-1185">Reference proteome</keyword>
<dbReference type="Proteomes" id="UP000299102">
    <property type="component" value="Unassembled WGS sequence"/>
</dbReference>
<sequence length="187" mass="20961">MKRSDLPRRRASDAGSRPPLLYRLPHLQSIIRRFTTSQRGYSKVDTPNLDVIPDDIVSNDDIDTAIGALTKHIKEGSCELRSQGSTRGRSGIRAKNAALLRASVYPTPEYRSRARAEPFITVSASIAFNRSIAGASLPSSDTSTLARRELKYSNDHRCRFSYNIRDGSTMYSRIVVLMVYLKSKTHQ</sequence>
<evidence type="ECO:0000313" key="2">
    <source>
        <dbReference type="Proteomes" id="UP000299102"/>
    </source>
</evidence>
<protein>
    <submittedName>
        <fullName evidence="1">Uncharacterized protein</fullName>
    </submittedName>
</protein>
<comment type="caution">
    <text evidence="1">The sequence shown here is derived from an EMBL/GenBank/DDBJ whole genome shotgun (WGS) entry which is preliminary data.</text>
</comment>
<dbReference type="AlphaFoldDB" id="A0A4C1ZT84"/>
<reference evidence="1 2" key="1">
    <citation type="journal article" date="2019" name="Commun. Biol.">
        <title>The bagworm genome reveals a unique fibroin gene that provides high tensile strength.</title>
        <authorList>
            <person name="Kono N."/>
            <person name="Nakamura H."/>
            <person name="Ohtoshi R."/>
            <person name="Tomita M."/>
            <person name="Numata K."/>
            <person name="Arakawa K."/>
        </authorList>
    </citation>
    <scope>NUCLEOTIDE SEQUENCE [LARGE SCALE GENOMIC DNA]</scope>
</reference>
<evidence type="ECO:0000313" key="1">
    <source>
        <dbReference type="EMBL" id="GBP89847.1"/>
    </source>
</evidence>
<name>A0A4C1ZT84_EUMVA</name>
<organism evidence="1 2">
    <name type="scientific">Eumeta variegata</name>
    <name type="common">Bagworm moth</name>
    <name type="synonym">Eumeta japonica</name>
    <dbReference type="NCBI Taxonomy" id="151549"/>
    <lineage>
        <taxon>Eukaryota</taxon>
        <taxon>Metazoa</taxon>
        <taxon>Ecdysozoa</taxon>
        <taxon>Arthropoda</taxon>
        <taxon>Hexapoda</taxon>
        <taxon>Insecta</taxon>
        <taxon>Pterygota</taxon>
        <taxon>Neoptera</taxon>
        <taxon>Endopterygota</taxon>
        <taxon>Lepidoptera</taxon>
        <taxon>Glossata</taxon>
        <taxon>Ditrysia</taxon>
        <taxon>Tineoidea</taxon>
        <taxon>Psychidae</taxon>
        <taxon>Oiketicinae</taxon>
        <taxon>Eumeta</taxon>
    </lineage>
</organism>
<proteinExistence type="predicted"/>
<dbReference type="OrthoDB" id="6931783at2759"/>
<accession>A0A4C1ZT84</accession>
<gene>
    <name evidence="1" type="ORF">EVAR_66888_1</name>
</gene>
<dbReference type="EMBL" id="BGZK01002036">
    <property type="protein sequence ID" value="GBP89847.1"/>
    <property type="molecule type" value="Genomic_DNA"/>
</dbReference>